<feature type="transmembrane region" description="Helical" evidence="11">
    <location>
        <begin position="348"/>
        <end position="367"/>
    </location>
</feature>
<dbReference type="InterPro" id="IPR008271">
    <property type="entry name" value="Ser/Thr_kinase_AS"/>
</dbReference>
<feature type="transmembrane region" description="Helical" evidence="11">
    <location>
        <begin position="373"/>
        <end position="391"/>
    </location>
</feature>
<proteinExistence type="predicted"/>
<dbReference type="InterPro" id="IPR017441">
    <property type="entry name" value="Protein_kinase_ATP_BS"/>
</dbReference>
<evidence type="ECO:0000256" key="5">
    <source>
        <dbReference type="ARBA" id="ARBA00022777"/>
    </source>
</evidence>
<evidence type="ECO:0000256" key="2">
    <source>
        <dbReference type="ARBA" id="ARBA00022527"/>
    </source>
</evidence>
<keyword evidence="5" id="KW-0418">Kinase</keyword>
<evidence type="ECO:0000313" key="13">
    <source>
        <dbReference type="EMBL" id="GLY70803.1"/>
    </source>
</evidence>
<comment type="caution">
    <text evidence="13">The sequence shown here is derived from an EMBL/GenBank/DDBJ whole genome shotgun (WGS) entry which is preliminary data.</text>
</comment>
<evidence type="ECO:0000256" key="11">
    <source>
        <dbReference type="SAM" id="Phobius"/>
    </source>
</evidence>
<dbReference type="SMART" id="SM00220">
    <property type="entry name" value="S_TKc"/>
    <property type="match status" value="1"/>
</dbReference>
<dbReference type="AlphaFoldDB" id="A0A9W6R7Q0"/>
<evidence type="ECO:0000256" key="8">
    <source>
        <dbReference type="ARBA" id="ARBA00048679"/>
    </source>
</evidence>
<comment type="catalytic activity">
    <reaction evidence="8">
        <text>L-seryl-[protein] + ATP = O-phospho-L-seryl-[protein] + ADP + H(+)</text>
        <dbReference type="Rhea" id="RHEA:17989"/>
        <dbReference type="Rhea" id="RHEA-COMP:9863"/>
        <dbReference type="Rhea" id="RHEA-COMP:11604"/>
        <dbReference type="ChEBI" id="CHEBI:15378"/>
        <dbReference type="ChEBI" id="CHEBI:29999"/>
        <dbReference type="ChEBI" id="CHEBI:30616"/>
        <dbReference type="ChEBI" id="CHEBI:83421"/>
        <dbReference type="ChEBI" id="CHEBI:456216"/>
        <dbReference type="EC" id="2.7.11.1"/>
    </reaction>
</comment>
<dbReference type="EC" id="2.7.11.1" evidence="1"/>
<dbReference type="PROSITE" id="PS50011">
    <property type="entry name" value="PROTEIN_KINASE_DOM"/>
    <property type="match status" value="1"/>
</dbReference>
<keyword evidence="14" id="KW-1185">Reference proteome</keyword>
<keyword evidence="2" id="KW-0723">Serine/threonine-protein kinase</keyword>
<evidence type="ECO:0000256" key="4">
    <source>
        <dbReference type="ARBA" id="ARBA00022741"/>
    </source>
</evidence>
<keyword evidence="11" id="KW-1133">Transmembrane helix</keyword>
<evidence type="ECO:0000259" key="12">
    <source>
        <dbReference type="PROSITE" id="PS50011"/>
    </source>
</evidence>
<dbReference type="Pfam" id="PF00069">
    <property type="entry name" value="Pkinase"/>
    <property type="match status" value="1"/>
</dbReference>
<evidence type="ECO:0000256" key="3">
    <source>
        <dbReference type="ARBA" id="ARBA00022679"/>
    </source>
</evidence>
<dbReference type="Gene3D" id="3.30.200.20">
    <property type="entry name" value="Phosphorylase Kinase, domain 1"/>
    <property type="match status" value="1"/>
</dbReference>
<dbReference type="FunFam" id="3.30.200.20:FF:000035">
    <property type="entry name" value="Serine/threonine protein kinase Stk1"/>
    <property type="match status" value="1"/>
</dbReference>
<evidence type="ECO:0000256" key="10">
    <source>
        <dbReference type="SAM" id="MobiDB-lite"/>
    </source>
</evidence>
<feature type="binding site" evidence="9">
    <location>
        <position position="44"/>
    </location>
    <ligand>
        <name>ATP</name>
        <dbReference type="ChEBI" id="CHEBI:30616"/>
    </ligand>
</feature>
<dbReference type="SUPFAM" id="SSF56112">
    <property type="entry name" value="Protein kinase-like (PK-like)"/>
    <property type="match status" value="1"/>
</dbReference>
<keyword evidence="4 9" id="KW-0547">Nucleotide-binding</keyword>
<organism evidence="13 14">
    <name type="scientific">Amycolatopsis taiwanensis</name>
    <dbReference type="NCBI Taxonomy" id="342230"/>
    <lineage>
        <taxon>Bacteria</taxon>
        <taxon>Bacillati</taxon>
        <taxon>Actinomycetota</taxon>
        <taxon>Actinomycetes</taxon>
        <taxon>Pseudonocardiales</taxon>
        <taxon>Pseudonocardiaceae</taxon>
        <taxon>Amycolatopsis</taxon>
    </lineage>
</organism>
<dbReference type="GO" id="GO:0005524">
    <property type="term" value="F:ATP binding"/>
    <property type="evidence" value="ECO:0007669"/>
    <property type="project" value="UniProtKB-UniRule"/>
</dbReference>
<gene>
    <name evidence="13" type="ORF">Atai01_74220</name>
</gene>
<keyword evidence="3" id="KW-0808">Transferase</keyword>
<keyword evidence="11" id="KW-0472">Membrane</keyword>
<dbReference type="PROSITE" id="PS00107">
    <property type="entry name" value="PROTEIN_KINASE_ATP"/>
    <property type="match status" value="1"/>
</dbReference>
<accession>A0A9W6R7Q0</accession>
<dbReference type="InterPro" id="IPR011009">
    <property type="entry name" value="Kinase-like_dom_sf"/>
</dbReference>
<dbReference type="GO" id="GO:0004674">
    <property type="term" value="F:protein serine/threonine kinase activity"/>
    <property type="evidence" value="ECO:0007669"/>
    <property type="project" value="UniProtKB-KW"/>
</dbReference>
<keyword evidence="11" id="KW-0812">Transmembrane</keyword>
<feature type="region of interest" description="Disordered" evidence="10">
    <location>
        <begin position="295"/>
        <end position="321"/>
    </location>
</feature>
<name>A0A9W6R7Q0_9PSEU</name>
<keyword evidence="6 9" id="KW-0067">ATP-binding</keyword>
<dbReference type="CDD" id="cd14014">
    <property type="entry name" value="STKc_PknB_like"/>
    <property type="match status" value="1"/>
</dbReference>
<dbReference type="Gene3D" id="1.10.510.10">
    <property type="entry name" value="Transferase(Phosphotransferase) domain 1"/>
    <property type="match status" value="1"/>
</dbReference>
<evidence type="ECO:0000256" key="9">
    <source>
        <dbReference type="PROSITE-ProRule" id="PRU10141"/>
    </source>
</evidence>
<evidence type="ECO:0000256" key="7">
    <source>
        <dbReference type="ARBA" id="ARBA00047899"/>
    </source>
</evidence>
<dbReference type="Proteomes" id="UP001165136">
    <property type="component" value="Unassembled WGS sequence"/>
</dbReference>
<dbReference type="PANTHER" id="PTHR43289">
    <property type="entry name" value="MITOGEN-ACTIVATED PROTEIN KINASE KINASE KINASE 20-RELATED"/>
    <property type="match status" value="1"/>
</dbReference>
<evidence type="ECO:0000256" key="1">
    <source>
        <dbReference type="ARBA" id="ARBA00012513"/>
    </source>
</evidence>
<dbReference type="PROSITE" id="PS00108">
    <property type="entry name" value="PROTEIN_KINASE_ST"/>
    <property type="match status" value="1"/>
</dbReference>
<dbReference type="InterPro" id="IPR000719">
    <property type="entry name" value="Prot_kinase_dom"/>
</dbReference>
<protein>
    <recommendedName>
        <fullName evidence="1">non-specific serine/threonine protein kinase</fullName>
        <ecNumber evidence="1">2.7.11.1</ecNumber>
    </recommendedName>
</protein>
<feature type="domain" description="Protein kinase" evidence="12">
    <location>
        <begin position="15"/>
        <end position="277"/>
    </location>
</feature>
<dbReference type="EMBL" id="BSTI01000026">
    <property type="protein sequence ID" value="GLY70803.1"/>
    <property type="molecule type" value="Genomic_DNA"/>
</dbReference>
<sequence>MGVQVERGQLISGRYELLKRLGRGGMGEVWAARDRSLHREVALKVLDLDGADHPDLAKRFEREAVAAAQINHPNVVALYDRGIHEDVMFLVMEKVEGGTLTGHIRAENALTLSRAVGIASGICAALTAAHQAGVIHYDIKPHNVMLTPDGRVKVLDFGIAGFIQATFSVPHSSQLAPAFTIEYAAPEQFLSERGDERSDLYSLGSVLFALLAQRPPFTGHNGVAVMRAKLDEEAPRLDSFRDDLPPAVTELVAELLQRDPGRRPPSARLVGDRLARLQTASAQAKVNATKVLPATDTATARPPRTRRMETTPSSETDEGFAIGWTGNDPLDAYADAHGLGRVYIRLRVGAILGLLGVLVALIVAQVDGFPPEIWLPVLVVSGTVGGQSLIFRRRVTRVWRRDTSSWSLRIGPRGIRTTKGSESHDYRWSEIRRFGVEEVYAPKGTGREPPASCNAGLYLELTDTRQPAGPQPVHRPAGWPWRLARAVDRDGMIPVCVLGPMTDRQETALWDALAQYGARANTQGE</sequence>
<evidence type="ECO:0000313" key="14">
    <source>
        <dbReference type="Proteomes" id="UP001165136"/>
    </source>
</evidence>
<dbReference type="PANTHER" id="PTHR43289:SF6">
    <property type="entry name" value="SERINE_THREONINE-PROTEIN KINASE NEKL-3"/>
    <property type="match status" value="1"/>
</dbReference>
<comment type="catalytic activity">
    <reaction evidence="7">
        <text>L-threonyl-[protein] + ATP = O-phospho-L-threonyl-[protein] + ADP + H(+)</text>
        <dbReference type="Rhea" id="RHEA:46608"/>
        <dbReference type="Rhea" id="RHEA-COMP:11060"/>
        <dbReference type="Rhea" id="RHEA-COMP:11605"/>
        <dbReference type="ChEBI" id="CHEBI:15378"/>
        <dbReference type="ChEBI" id="CHEBI:30013"/>
        <dbReference type="ChEBI" id="CHEBI:30616"/>
        <dbReference type="ChEBI" id="CHEBI:61977"/>
        <dbReference type="ChEBI" id="CHEBI:456216"/>
        <dbReference type="EC" id="2.7.11.1"/>
    </reaction>
</comment>
<reference evidence="13" key="1">
    <citation type="submission" date="2023-03" db="EMBL/GenBank/DDBJ databases">
        <title>Amycolatopsis taiwanensis NBRC 103393.</title>
        <authorList>
            <person name="Ichikawa N."/>
            <person name="Sato H."/>
            <person name="Tonouchi N."/>
        </authorList>
    </citation>
    <scope>NUCLEOTIDE SEQUENCE</scope>
    <source>
        <strain evidence="13">NBRC 103393</strain>
    </source>
</reference>
<evidence type="ECO:0000256" key="6">
    <source>
        <dbReference type="ARBA" id="ARBA00022840"/>
    </source>
</evidence>